<evidence type="ECO:0000313" key="7">
    <source>
        <dbReference type="EMBL" id="CAI4013907.1"/>
    </source>
</evidence>
<dbReference type="OrthoDB" id="63267at2759"/>
<dbReference type="EMBL" id="CAMXCT010006090">
    <property type="protein sequence ID" value="CAI4013907.1"/>
    <property type="molecule type" value="Genomic_DNA"/>
</dbReference>
<dbReference type="PANTHER" id="PTHR24353:SF143">
    <property type="entry name" value="PROTEIN KINASE DOMAIN-CONTAINING PROTEIN"/>
    <property type="match status" value="1"/>
</dbReference>
<dbReference type="AlphaFoldDB" id="A0A9P1DR03"/>
<dbReference type="GO" id="GO:0004691">
    <property type="term" value="F:cAMP-dependent protein kinase activity"/>
    <property type="evidence" value="ECO:0007669"/>
    <property type="project" value="TreeGrafter"/>
</dbReference>
<name>A0A9P1DR03_9DINO</name>
<evidence type="ECO:0000259" key="6">
    <source>
        <dbReference type="PROSITE" id="PS50011"/>
    </source>
</evidence>
<reference evidence="8 9" key="2">
    <citation type="submission" date="2024-05" db="EMBL/GenBank/DDBJ databases">
        <authorList>
            <person name="Chen Y."/>
            <person name="Shah S."/>
            <person name="Dougan E. K."/>
            <person name="Thang M."/>
            <person name="Chan C."/>
        </authorList>
    </citation>
    <scope>NUCLEOTIDE SEQUENCE [LARGE SCALE GENOMIC DNA]</scope>
</reference>
<proteinExistence type="predicted"/>
<dbReference type="Gene3D" id="3.30.200.20">
    <property type="entry name" value="Phosphorylase Kinase, domain 1"/>
    <property type="match status" value="1"/>
</dbReference>
<keyword evidence="5" id="KW-0067">ATP-binding</keyword>
<dbReference type="SUPFAM" id="SSF56112">
    <property type="entry name" value="Protein kinase-like (PK-like)"/>
    <property type="match status" value="1"/>
</dbReference>
<evidence type="ECO:0000313" key="8">
    <source>
        <dbReference type="EMBL" id="CAL4801219.1"/>
    </source>
</evidence>
<dbReference type="Gene3D" id="1.10.510.10">
    <property type="entry name" value="Transferase(Phosphotransferase) domain 1"/>
    <property type="match status" value="1"/>
</dbReference>
<dbReference type="SMART" id="SM00220">
    <property type="entry name" value="S_TKc"/>
    <property type="match status" value="1"/>
</dbReference>
<protein>
    <recommendedName>
        <fullName evidence="6">Protein kinase domain-containing protein</fullName>
    </recommendedName>
</protein>
<dbReference type="GO" id="GO:0005952">
    <property type="term" value="C:cAMP-dependent protein kinase complex"/>
    <property type="evidence" value="ECO:0007669"/>
    <property type="project" value="TreeGrafter"/>
</dbReference>
<keyword evidence="1" id="KW-0723">Serine/threonine-protein kinase</keyword>
<dbReference type="PANTHER" id="PTHR24353">
    <property type="entry name" value="CYCLIC NUCLEOTIDE-DEPENDENT PROTEIN KINASE"/>
    <property type="match status" value="1"/>
</dbReference>
<dbReference type="Pfam" id="PF00069">
    <property type="entry name" value="Pkinase"/>
    <property type="match status" value="1"/>
</dbReference>
<accession>A0A9P1DR03</accession>
<keyword evidence="2" id="KW-0808">Transferase</keyword>
<gene>
    <name evidence="7" type="ORF">C1SCF055_LOCUS38846</name>
</gene>
<dbReference type="EMBL" id="CAMXCT020006090">
    <property type="protein sequence ID" value="CAL1167282.1"/>
    <property type="molecule type" value="Genomic_DNA"/>
</dbReference>
<keyword evidence="4" id="KW-0418">Kinase</keyword>
<dbReference type="InterPro" id="IPR000719">
    <property type="entry name" value="Prot_kinase_dom"/>
</dbReference>
<evidence type="ECO:0000256" key="3">
    <source>
        <dbReference type="ARBA" id="ARBA00022741"/>
    </source>
</evidence>
<feature type="domain" description="Protein kinase" evidence="6">
    <location>
        <begin position="1"/>
        <end position="214"/>
    </location>
</feature>
<organism evidence="7">
    <name type="scientific">Cladocopium goreaui</name>
    <dbReference type="NCBI Taxonomy" id="2562237"/>
    <lineage>
        <taxon>Eukaryota</taxon>
        <taxon>Sar</taxon>
        <taxon>Alveolata</taxon>
        <taxon>Dinophyceae</taxon>
        <taxon>Suessiales</taxon>
        <taxon>Symbiodiniaceae</taxon>
        <taxon>Cladocopium</taxon>
    </lineage>
</organism>
<dbReference type="EMBL" id="CAMXCT030006090">
    <property type="protein sequence ID" value="CAL4801219.1"/>
    <property type="molecule type" value="Genomic_DNA"/>
</dbReference>
<keyword evidence="9" id="KW-1185">Reference proteome</keyword>
<evidence type="ECO:0000313" key="9">
    <source>
        <dbReference type="Proteomes" id="UP001152797"/>
    </source>
</evidence>
<keyword evidence="3" id="KW-0547">Nucleotide-binding</keyword>
<comment type="caution">
    <text evidence="7">The sequence shown here is derived from an EMBL/GenBank/DDBJ whole genome shotgun (WGS) entry which is preliminary data.</text>
</comment>
<dbReference type="PROSITE" id="PS50011">
    <property type="entry name" value="PROTEIN_KINASE_DOM"/>
    <property type="match status" value="1"/>
</dbReference>
<dbReference type="Proteomes" id="UP001152797">
    <property type="component" value="Unassembled WGS sequence"/>
</dbReference>
<reference evidence="7" key="1">
    <citation type="submission" date="2022-10" db="EMBL/GenBank/DDBJ databases">
        <authorList>
            <person name="Chen Y."/>
            <person name="Dougan E. K."/>
            <person name="Chan C."/>
            <person name="Rhodes N."/>
            <person name="Thang M."/>
        </authorList>
    </citation>
    <scope>NUCLEOTIDE SEQUENCE</scope>
</reference>
<evidence type="ECO:0000256" key="4">
    <source>
        <dbReference type="ARBA" id="ARBA00022777"/>
    </source>
</evidence>
<sequence>MPSFVICVDVLGGHSSISPRRTPTWVQLLTEVYFLLQAALGGELFDVYTDQDFWGQADKARFYVACVALGLSHLHSKHVIWRDLKLENCLMDAKGYLKITDFGISKMVTGKTYTVCGTADYFAPETLKQVGHNRAADWWALGIMLFIMIAGYSPFDAPEVTQIYKNIIKGEGPQTLTHRLASICIILQSLLIPSEHPRHLKPFHFAYLAVLARV</sequence>
<dbReference type="GO" id="GO:0005524">
    <property type="term" value="F:ATP binding"/>
    <property type="evidence" value="ECO:0007669"/>
    <property type="project" value="UniProtKB-KW"/>
</dbReference>
<evidence type="ECO:0000256" key="5">
    <source>
        <dbReference type="ARBA" id="ARBA00022840"/>
    </source>
</evidence>
<evidence type="ECO:0000256" key="1">
    <source>
        <dbReference type="ARBA" id="ARBA00022527"/>
    </source>
</evidence>
<dbReference type="InterPro" id="IPR011009">
    <property type="entry name" value="Kinase-like_dom_sf"/>
</dbReference>
<evidence type="ECO:0000256" key="2">
    <source>
        <dbReference type="ARBA" id="ARBA00022679"/>
    </source>
</evidence>